<organism evidence="5">
    <name type="scientific">Arundo donax</name>
    <name type="common">Giant reed</name>
    <name type="synonym">Donax arundinaceus</name>
    <dbReference type="NCBI Taxonomy" id="35708"/>
    <lineage>
        <taxon>Eukaryota</taxon>
        <taxon>Viridiplantae</taxon>
        <taxon>Streptophyta</taxon>
        <taxon>Embryophyta</taxon>
        <taxon>Tracheophyta</taxon>
        <taxon>Spermatophyta</taxon>
        <taxon>Magnoliopsida</taxon>
        <taxon>Liliopsida</taxon>
        <taxon>Poales</taxon>
        <taxon>Poaceae</taxon>
        <taxon>PACMAD clade</taxon>
        <taxon>Arundinoideae</taxon>
        <taxon>Arundineae</taxon>
        <taxon>Arundo</taxon>
    </lineage>
</organism>
<dbReference type="SUPFAM" id="SSF54001">
    <property type="entry name" value="Cysteine proteinases"/>
    <property type="match status" value="1"/>
</dbReference>
<evidence type="ECO:0000256" key="2">
    <source>
        <dbReference type="ARBA" id="ARBA00022670"/>
    </source>
</evidence>
<keyword evidence="3" id="KW-0378">Hydrolase</keyword>
<comment type="similarity">
    <text evidence="1">Belongs to the peptidase C48 family.</text>
</comment>
<evidence type="ECO:0000259" key="4">
    <source>
        <dbReference type="PROSITE" id="PS50600"/>
    </source>
</evidence>
<accession>A0A0A9AJ86</accession>
<reference evidence="5" key="2">
    <citation type="journal article" date="2015" name="Data Brief">
        <title>Shoot transcriptome of the giant reed, Arundo donax.</title>
        <authorList>
            <person name="Barrero R.A."/>
            <person name="Guerrero F.D."/>
            <person name="Moolhuijzen P."/>
            <person name="Goolsby J.A."/>
            <person name="Tidwell J."/>
            <person name="Bellgard S.E."/>
            <person name="Bellgard M.I."/>
        </authorList>
    </citation>
    <scope>NUCLEOTIDE SEQUENCE</scope>
    <source>
        <tissue evidence="5">Shoot tissue taken approximately 20 cm above the soil surface</tissue>
    </source>
</reference>
<protein>
    <recommendedName>
        <fullName evidence="4">Ubiquitin-like protease family profile domain-containing protein</fullName>
    </recommendedName>
</protein>
<evidence type="ECO:0000256" key="3">
    <source>
        <dbReference type="ARBA" id="ARBA00022801"/>
    </source>
</evidence>
<dbReference type="EMBL" id="GBRH01246679">
    <property type="protein sequence ID" value="JAD51216.1"/>
    <property type="molecule type" value="Transcribed_RNA"/>
</dbReference>
<feature type="domain" description="Ubiquitin-like protease family profile" evidence="4">
    <location>
        <begin position="1"/>
        <end position="109"/>
    </location>
</feature>
<dbReference type="Gene3D" id="3.40.395.10">
    <property type="entry name" value="Adenoviral Proteinase, Chain A"/>
    <property type="match status" value="1"/>
</dbReference>
<proteinExistence type="inferred from homology"/>
<name>A0A0A9AJ86_ARUDO</name>
<dbReference type="Pfam" id="PF02902">
    <property type="entry name" value="Peptidase_C48"/>
    <property type="match status" value="1"/>
</dbReference>
<dbReference type="AlphaFoldDB" id="A0A0A9AJ86"/>
<evidence type="ECO:0000256" key="1">
    <source>
        <dbReference type="ARBA" id="ARBA00005234"/>
    </source>
</evidence>
<dbReference type="InterPro" id="IPR038765">
    <property type="entry name" value="Papain-like_cys_pep_sf"/>
</dbReference>
<keyword evidence="2" id="KW-0645">Protease</keyword>
<evidence type="ECO:0000313" key="5">
    <source>
        <dbReference type="EMBL" id="JAD51216.1"/>
    </source>
</evidence>
<dbReference type="InterPro" id="IPR003653">
    <property type="entry name" value="Peptidase_C48_C"/>
</dbReference>
<dbReference type="GO" id="GO:0006508">
    <property type="term" value="P:proteolysis"/>
    <property type="evidence" value="ECO:0007669"/>
    <property type="project" value="UniProtKB-KW"/>
</dbReference>
<dbReference type="PROSITE" id="PS50600">
    <property type="entry name" value="ULP_PROTEASE"/>
    <property type="match status" value="1"/>
</dbReference>
<reference evidence="5" key="1">
    <citation type="submission" date="2014-09" db="EMBL/GenBank/DDBJ databases">
        <authorList>
            <person name="Magalhaes I.L.F."/>
            <person name="Oliveira U."/>
            <person name="Santos F.R."/>
            <person name="Vidigal T.H.D.A."/>
            <person name="Brescovit A.D."/>
            <person name="Santos A.J."/>
        </authorList>
    </citation>
    <scope>NUCLEOTIDE SEQUENCE</scope>
    <source>
        <tissue evidence="5">Shoot tissue taken approximately 20 cm above the soil surface</tissue>
    </source>
</reference>
<dbReference type="GO" id="GO:0008234">
    <property type="term" value="F:cysteine-type peptidase activity"/>
    <property type="evidence" value="ECO:0007669"/>
    <property type="project" value="InterPro"/>
</dbReference>
<sequence>MRSRKIKVGFKLEDAGLVHMPYSIEKTQWILIVANFTDKIFDVLNPEYGVDKYLKAISSIIHYFRAIFLICYPNAKFNVRDFGQRIIDVPKQNFSYDSGVFVLRYIQTHNGSRVQSFSNFDINSFAREVFLQDYGVQLKAK</sequence>